<evidence type="ECO:0000256" key="6">
    <source>
        <dbReference type="ARBA" id="ARBA00022801"/>
    </source>
</evidence>
<feature type="region of interest" description="Disordered" evidence="8">
    <location>
        <begin position="224"/>
        <end position="243"/>
    </location>
</feature>
<dbReference type="InterPro" id="IPR053134">
    <property type="entry name" value="RNA-dir_DNA_polymerase"/>
</dbReference>
<keyword evidence="1" id="KW-0645">Protease</keyword>
<dbReference type="STRING" id="105785.A0A2J7PBH6"/>
<evidence type="ECO:0000313" key="10">
    <source>
        <dbReference type="EMBL" id="PNF13678.1"/>
    </source>
</evidence>
<dbReference type="SUPFAM" id="SSF56672">
    <property type="entry name" value="DNA/RNA polymerases"/>
    <property type="match status" value="1"/>
</dbReference>
<sequence>MTLSALASAAKALIPSVKKISSNTPTDSFLTEFPDLTRPAGVQREVRHNTVHHIRTVPGPPVACRPQRLTPDRLTITKAEFDAMLQDGTTHRSESSWSSALHIVPKKDNGWRSCGDYRALNARTITDRYTVPHIHDYAHQLHGCTIFSKIDLVRAYNQIPVHPEDIQKTAITTPISLFEFPFMSFGLCNAAQTFQHFMDDILRGLDFCFTYLDDIIFSRSLDTSNSYGHSSTGRRSMGSSSTRRIASSEYLRSPSSVIRCLPKAPNRWKSE</sequence>
<name>A0A2J7PBH6_9NEOP</name>
<evidence type="ECO:0000256" key="8">
    <source>
        <dbReference type="SAM" id="MobiDB-lite"/>
    </source>
</evidence>
<dbReference type="Gene3D" id="3.10.10.10">
    <property type="entry name" value="HIV Type 1 Reverse Transcriptase, subunit A, domain 1"/>
    <property type="match status" value="1"/>
</dbReference>
<reference evidence="10 11" key="1">
    <citation type="submission" date="2017-12" db="EMBL/GenBank/DDBJ databases">
        <title>Hemimetabolous genomes reveal molecular basis of termite eusociality.</title>
        <authorList>
            <person name="Harrison M.C."/>
            <person name="Jongepier E."/>
            <person name="Robertson H.M."/>
            <person name="Arning N."/>
            <person name="Bitard-Feildel T."/>
            <person name="Chao H."/>
            <person name="Childers C.P."/>
            <person name="Dinh H."/>
            <person name="Doddapaneni H."/>
            <person name="Dugan S."/>
            <person name="Gowin J."/>
            <person name="Greiner C."/>
            <person name="Han Y."/>
            <person name="Hu H."/>
            <person name="Hughes D.S.T."/>
            <person name="Huylmans A.-K."/>
            <person name="Kemena C."/>
            <person name="Kremer L.P.M."/>
            <person name="Lee S.L."/>
            <person name="Lopez-Ezquerra A."/>
            <person name="Mallet L."/>
            <person name="Monroy-Kuhn J.M."/>
            <person name="Moser A."/>
            <person name="Murali S.C."/>
            <person name="Muzny D.M."/>
            <person name="Otani S."/>
            <person name="Piulachs M.-D."/>
            <person name="Poelchau M."/>
            <person name="Qu J."/>
            <person name="Schaub F."/>
            <person name="Wada-Katsumata A."/>
            <person name="Worley K.C."/>
            <person name="Xie Q."/>
            <person name="Ylla G."/>
            <person name="Poulsen M."/>
            <person name="Gibbs R.A."/>
            <person name="Schal C."/>
            <person name="Richards S."/>
            <person name="Belles X."/>
            <person name="Korb J."/>
            <person name="Bornberg-Bauer E."/>
        </authorList>
    </citation>
    <scope>NUCLEOTIDE SEQUENCE [LARGE SCALE GENOMIC DNA]</scope>
    <source>
        <tissue evidence="10">Whole body</tissue>
    </source>
</reference>
<dbReference type="InterPro" id="IPR000477">
    <property type="entry name" value="RT_dom"/>
</dbReference>
<comment type="caution">
    <text evidence="10">The sequence shown here is derived from an EMBL/GenBank/DDBJ whole genome shotgun (WGS) entry which is preliminary data.</text>
</comment>
<feature type="compositionally biased region" description="Low complexity" evidence="8">
    <location>
        <begin position="230"/>
        <end position="243"/>
    </location>
</feature>
<dbReference type="GO" id="GO:0003964">
    <property type="term" value="F:RNA-directed DNA polymerase activity"/>
    <property type="evidence" value="ECO:0007669"/>
    <property type="project" value="UniProtKB-KW"/>
</dbReference>
<dbReference type="FunFam" id="3.10.10.10:FF:000007">
    <property type="entry name" value="Retrovirus-related Pol polyprotein from transposon 17.6-like Protein"/>
    <property type="match status" value="1"/>
</dbReference>
<proteinExistence type="predicted"/>
<dbReference type="GO" id="GO:0006508">
    <property type="term" value="P:proteolysis"/>
    <property type="evidence" value="ECO:0007669"/>
    <property type="project" value="UniProtKB-KW"/>
</dbReference>
<dbReference type="InterPro" id="IPR043128">
    <property type="entry name" value="Rev_trsase/Diguanyl_cyclase"/>
</dbReference>
<evidence type="ECO:0000256" key="2">
    <source>
        <dbReference type="ARBA" id="ARBA00022679"/>
    </source>
</evidence>
<dbReference type="CDD" id="cd01647">
    <property type="entry name" value="RT_LTR"/>
    <property type="match status" value="1"/>
</dbReference>
<dbReference type="GO" id="GO:0008233">
    <property type="term" value="F:peptidase activity"/>
    <property type="evidence" value="ECO:0007669"/>
    <property type="project" value="UniProtKB-KW"/>
</dbReference>
<dbReference type="Gene3D" id="3.30.70.270">
    <property type="match status" value="1"/>
</dbReference>
<keyword evidence="3" id="KW-0548">Nucleotidyltransferase</keyword>
<dbReference type="InterPro" id="IPR043502">
    <property type="entry name" value="DNA/RNA_pol_sf"/>
</dbReference>
<dbReference type="EMBL" id="NEVH01027094">
    <property type="protein sequence ID" value="PNF13678.1"/>
    <property type="molecule type" value="Genomic_DNA"/>
</dbReference>
<dbReference type="Proteomes" id="UP000235965">
    <property type="component" value="Unassembled WGS sequence"/>
</dbReference>
<evidence type="ECO:0000256" key="3">
    <source>
        <dbReference type="ARBA" id="ARBA00022695"/>
    </source>
</evidence>
<evidence type="ECO:0000313" key="11">
    <source>
        <dbReference type="Proteomes" id="UP000235965"/>
    </source>
</evidence>
<protein>
    <recommendedName>
        <fullName evidence="9">Reverse transcriptase domain-containing protein</fullName>
    </recommendedName>
</protein>
<keyword evidence="6" id="KW-0378">Hydrolase</keyword>
<feature type="domain" description="Reverse transcriptase" evidence="9">
    <location>
        <begin position="104"/>
        <end position="217"/>
    </location>
</feature>
<dbReference type="Pfam" id="PF00078">
    <property type="entry name" value="RVT_1"/>
    <property type="match status" value="1"/>
</dbReference>
<keyword evidence="5" id="KW-0255">Endonuclease</keyword>
<evidence type="ECO:0000259" key="9">
    <source>
        <dbReference type="Pfam" id="PF00078"/>
    </source>
</evidence>
<evidence type="ECO:0000256" key="4">
    <source>
        <dbReference type="ARBA" id="ARBA00022722"/>
    </source>
</evidence>
<gene>
    <name evidence="10" type="ORF">B7P43_G16731</name>
</gene>
<organism evidence="10 11">
    <name type="scientific">Cryptotermes secundus</name>
    <dbReference type="NCBI Taxonomy" id="105785"/>
    <lineage>
        <taxon>Eukaryota</taxon>
        <taxon>Metazoa</taxon>
        <taxon>Ecdysozoa</taxon>
        <taxon>Arthropoda</taxon>
        <taxon>Hexapoda</taxon>
        <taxon>Insecta</taxon>
        <taxon>Pterygota</taxon>
        <taxon>Neoptera</taxon>
        <taxon>Polyneoptera</taxon>
        <taxon>Dictyoptera</taxon>
        <taxon>Blattodea</taxon>
        <taxon>Blattoidea</taxon>
        <taxon>Termitoidae</taxon>
        <taxon>Kalotermitidae</taxon>
        <taxon>Cryptotermitinae</taxon>
        <taxon>Cryptotermes</taxon>
    </lineage>
</organism>
<keyword evidence="2" id="KW-0808">Transferase</keyword>
<keyword evidence="4" id="KW-0540">Nuclease</keyword>
<dbReference type="InParanoid" id="A0A2J7PBH6"/>
<evidence type="ECO:0000256" key="1">
    <source>
        <dbReference type="ARBA" id="ARBA00022670"/>
    </source>
</evidence>
<dbReference type="OrthoDB" id="6932368at2759"/>
<evidence type="ECO:0000256" key="7">
    <source>
        <dbReference type="ARBA" id="ARBA00022918"/>
    </source>
</evidence>
<dbReference type="AlphaFoldDB" id="A0A2J7PBH6"/>
<keyword evidence="11" id="KW-1185">Reference proteome</keyword>
<dbReference type="PANTHER" id="PTHR24559">
    <property type="entry name" value="TRANSPOSON TY3-I GAG-POL POLYPROTEIN"/>
    <property type="match status" value="1"/>
</dbReference>
<dbReference type="GO" id="GO:0004519">
    <property type="term" value="F:endonuclease activity"/>
    <property type="evidence" value="ECO:0007669"/>
    <property type="project" value="UniProtKB-KW"/>
</dbReference>
<keyword evidence="7" id="KW-0695">RNA-directed DNA polymerase</keyword>
<evidence type="ECO:0000256" key="5">
    <source>
        <dbReference type="ARBA" id="ARBA00022759"/>
    </source>
</evidence>
<dbReference type="PANTHER" id="PTHR24559:SF444">
    <property type="entry name" value="REVERSE TRANSCRIPTASE DOMAIN-CONTAINING PROTEIN"/>
    <property type="match status" value="1"/>
</dbReference>
<accession>A0A2J7PBH6</accession>